<evidence type="ECO:0000256" key="3">
    <source>
        <dbReference type="ARBA" id="ARBA00020796"/>
    </source>
</evidence>
<keyword evidence="5 13" id="KW-0812">Transmembrane</keyword>
<keyword evidence="4" id="KW-0813">Transport</keyword>
<evidence type="ECO:0000256" key="10">
    <source>
        <dbReference type="ARBA" id="ARBA00023128"/>
    </source>
</evidence>
<name>A0A0C9X7L2_9AGAR</name>
<reference evidence="14 15" key="1">
    <citation type="submission" date="2014-04" db="EMBL/GenBank/DDBJ databases">
        <authorList>
            <consortium name="DOE Joint Genome Institute"/>
            <person name="Kuo A."/>
            <person name="Kohler A."/>
            <person name="Nagy L.G."/>
            <person name="Floudas D."/>
            <person name="Copeland A."/>
            <person name="Barry K.W."/>
            <person name="Cichocki N."/>
            <person name="Veneault-Fourrey C."/>
            <person name="LaButti K."/>
            <person name="Lindquist E.A."/>
            <person name="Lipzen A."/>
            <person name="Lundell T."/>
            <person name="Morin E."/>
            <person name="Murat C."/>
            <person name="Sun H."/>
            <person name="Tunlid A."/>
            <person name="Henrissat B."/>
            <person name="Grigoriev I.V."/>
            <person name="Hibbett D.S."/>
            <person name="Martin F."/>
            <person name="Nordberg H.P."/>
            <person name="Cantor M.N."/>
            <person name="Hua S.X."/>
        </authorList>
    </citation>
    <scope>NUCLEOTIDE SEQUENCE [LARGE SCALE GENOMIC DNA]</scope>
    <source>
        <strain evidence="14 15">LaAM-08-1</strain>
    </source>
</reference>
<evidence type="ECO:0000256" key="5">
    <source>
        <dbReference type="ARBA" id="ARBA00022692"/>
    </source>
</evidence>
<feature type="region of interest" description="Disordered" evidence="12">
    <location>
        <begin position="398"/>
        <end position="418"/>
    </location>
</feature>
<dbReference type="HOGENOM" id="CLU_033744_0_0_1"/>
<organism evidence="14 15">
    <name type="scientific">Laccaria amethystina LaAM-08-1</name>
    <dbReference type="NCBI Taxonomy" id="1095629"/>
    <lineage>
        <taxon>Eukaryota</taxon>
        <taxon>Fungi</taxon>
        <taxon>Dikarya</taxon>
        <taxon>Basidiomycota</taxon>
        <taxon>Agaricomycotina</taxon>
        <taxon>Agaricomycetes</taxon>
        <taxon>Agaricomycetidae</taxon>
        <taxon>Agaricales</taxon>
        <taxon>Agaricineae</taxon>
        <taxon>Hydnangiaceae</taxon>
        <taxon>Laccaria</taxon>
    </lineage>
</organism>
<reference evidence="15" key="2">
    <citation type="submission" date="2015-01" db="EMBL/GenBank/DDBJ databases">
        <title>Evolutionary Origins and Diversification of the Mycorrhizal Mutualists.</title>
        <authorList>
            <consortium name="DOE Joint Genome Institute"/>
            <consortium name="Mycorrhizal Genomics Consortium"/>
            <person name="Kohler A."/>
            <person name="Kuo A."/>
            <person name="Nagy L.G."/>
            <person name="Floudas D."/>
            <person name="Copeland A."/>
            <person name="Barry K.W."/>
            <person name="Cichocki N."/>
            <person name="Veneault-Fourrey C."/>
            <person name="LaButti K."/>
            <person name="Lindquist E.A."/>
            <person name="Lipzen A."/>
            <person name="Lundell T."/>
            <person name="Morin E."/>
            <person name="Murat C."/>
            <person name="Riley R."/>
            <person name="Ohm R."/>
            <person name="Sun H."/>
            <person name="Tunlid A."/>
            <person name="Henrissat B."/>
            <person name="Grigoriev I.V."/>
            <person name="Hibbett D.S."/>
            <person name="Martin F."/>
        </authorList>
    </citation>
    <scope>NUCLEOTIDE SEQUENCE [LARGE SCALE GENOMIC DNA]</scope>
    <source>
        <strain evidence="15">LaAM-08-1</strain>
    </source>
</reference>
<feature type="compositionally biased region" description="Basic and acidic residues" evidence="12">
    <location>
        <begin position="399"/>
        <end position="412"/>
    </location>
</feature>
<keyword evidence="11 13" id="KW-0472">Membrane</keyword>
<keyword evidence="10" id="KW-0496">Mitochondrion</keyword>
<evidence type="ECO:0000313" key="15">
    <source>
        <dbReference type="Proteomes" id="UP000054477"/>
    </source>
</evidence>
<evidence type="ECO:0000256" key="2">
    <source>
        <dbReference type="ARBA" id="ARBA00006355"/>
    </source>
</evidence>
<dbReference type="AlphaFoldDB" id="A0A0C9X7L2"/>
<evidence type="ECO:0000256" key="11">
    <source>
        <dbReference type="ARBA" id="ARBA00023136"/>
    </source>
</evidence>
<comment type="subcellular location">
    <subcellularLocation>
        <location evidence="1">Mitochondrion inner membrane</location>
        <topology evidence="1">Single-pass membrane protein</topology>
    </subcellularLocation>
</comment>
<feature type="transmembrane region" description="Helical" evidence="13">
    <location>
        <begin position="47"/>
        <end position="64"/>
    </location>
</feature>
<accession>A0A0C9X7L2</accession>
<gene>
    <name evidence="14" type="ORF">K443DRAFT_128592</name>
</gene>
<keyword evidence="8 13" id="KW-1133">Transmembrane helix</keyword>
<keyword evidence="6" id="KW-0999">Mitochondrion inner membrane</keyword>
<evidence type="ECO:0000256" key="13">
    <source>
        <dbReference type="SAM" id="Phobius"/>
    </source>
</evidence>
<dbReference type="OrthoDB" id="5598305at2759"/>
<dbReference type="Pfam" id="PF11711">
    <property type="entry name" value="Tim54"/>
    <property type="match status" value="1"/>
</dbReference>
<keyword evidence="15" id="KW-1185">Reference proteome</keyword>
<evidence type="ECO:0000256" key="4">
    <source>
        <dbReference type="ARBA" id="ARBA00022448"/>
    </source>
</evidence>
<dbReference type="EMBL" id="KN838543">
    <property type="protein sequence ID" value="KIK08225.1"/>
    <property type="molecule type" value="Genomic_DNA"/>
</dbReference>
<evidence type="ECO:0000256" key="9">
    <source>
        <dbReference type="ARBA" id="ARBA00023010"/>
    </source>
</evidence>
<evidence type="ECO:0000256" key="6">
    <source>
        <dbReference type="ARBA" id="ARBA00022792"/>
    </source>
</evidence>
<dbReference type="STRING" id="1095629.A0A0C9X7L2"/>
<evidence type="ECO:0000313" key="14">
    <source>
        <dbReference type="EMBL" id="KIK08225.1"/>
    </source>
</evidence>
<proteinExistence type="inferred from homology"/>
<keyword evidence="9" id="KW-0811">Translocation</keyword>
<comment type="similarity">
    <text evidence="2">Belongs to the TIM54 family.</text>
</comment>
<protein>
    <recommendedName>
        <fullName evidence="3">Mitochondrial import inner membrane translocase subunit TIM54</fullName>
    </recommendedName>
</protein>
<evidence type="ECO:0000256" key="1">
    <source>
        <dbReference type="ARBA" id="ARBA00004434"/>
    </source>
</evidence>
<evidence type="ECO:0000256" key="7">
    <source>
        <dbReference type="ARBA" id="ARBA00022927"/>
    </source>
</evidence>
<evidence type="ECO:0000256" key="8">
    <source>
        <dbReference type="ARBA" id="ARBA00022989"/>
    </source>
</evidence>
<dbReference type="InterPro" id="IPR021056">
    <property type="entry name" value="Mt_import_IM_translocase_Tim54"/>
</dbReference>
<evidence type="ECO:0000256" key="12">
    <source>
        <dbReference type="SAM" id="MobiDB-lite"/>
    </source>
</evidence>
<sequence length="479" mass="54271">MNAAQNVDKLAQNTALNQKTSGINAALKYTGIPASWLSKRPKLPSRNWLIFLSVTSSVIGFYVYDRRQCKRIRQSYVDKVKNLAEQPLAALDKPRKVTVYGAKWPGDEEYDQSLKYFRKYIKPILVAAAVDYEMVGGKKHGDIANQVAEGIRLRRRFDLGLDPESEVTKKLPTYQSPDQARRRELDGGIVIVGRPTFKEFMAGLTRGWSDGLEKVDQDEVLAKILEDDHHFDEPEDPEEISDAAVPIQPKVAHMSPVFAPIHSSPRSQLSIPNDMDAPPAVVPLIPPLLLVPFTNYIGISQIPLMIWDFFNQRHKVRSGSEAGYTLVTKNIRRIKVSPAKQDPLFADVVSTGAPQLDLDFDKRVESYYKKSLSSIPAEIEKLRQKYYEDLAPKLATARELARGTREPTKEELENPPPTEVELRAERLKKERRWRDDAAGWDIVKPSTSVAWDPRFTEALWIFTPARTERSLDLELGPKT</sequence>
<dbReference type="GO" id="GO:0015031">
    <property type="term" value="P:protein transport"/>
    <property type="evidence" value="ECO:0007669"/>
    <property type="project" value="UniProtKB-KW"/>
</dbReference>
<keyword evidence="7" id="KW-0653">Protein transport</keyword>
<dbReference type="GO" id="GO:0005743">
    <property type="term" value="C:mitochondrial inner membrane"/>
    <property type="evidence" value="ECO:0007669"/>
    <property type="project" value="UniProtKB-SubCell"/>
</dbReference>
<dbReference type="Proteomes" id="UP000054477">
    <property type="component" value="Unassembled WGS sequence"/>
</dbReference>